<reference evidence="2" key="1">
    <citation type="journal article" date="2005" name="Nature">
        <title>The map-based sequence of the rice genome.</title>
        <authorList>
            <consortium name="International rice genome sequencing project (IRGSP)"/>
            <person name="Matsumoto T."/>
            <person name="Wu J."/>
            <person name="Kanamori H."/>
            <person name="Katayose Y."/>
            <person name="Fujisawa M."/>
            <person name="Namiki N."/>
            <person name="Mizuno H."/>
            <person name="Yamamoto K."/>
            <person name="Antonio B.A."/>
            <person name="Baba T."/>
            <person name="Sakata K."/>
            <person name="Nagamura Y."/>
            <person name="Aoki H."/>
            <person name="Arikawa K."/>
            <person name="Arita K."/>
            <person name="Bito T."/>
            <person name="Chiden Y."/>
            <person name="Fujitsuka N."/>
            <person name="Fukunaka R."/>
            <person name="Hamada M."/>
            <person name="Harada C."/>
            <person name="Hayashi A."/>
            <person name="Hijishita S."/>
            <person name="Honda M."/>
            <person name="Hosokawa S."/>
            <person name="Ichikawa Y."/>
            <person name="Idonuma A."/>
            <person name="Iijima M."/>
            <person name="Ikeda M."/>
            <person name="Ikeno M."/>
            <person name="Ito K."/>
            <person name="Ito S."/>
            <person name="Ito T."/>
            <person name="Ito Y."/>
            <person name="Ito Y."/>
            <person name="Iwabuchi A."/>
            <person name="Kamiya K."/>
            <person name="Karasawa W."/>
            <person name="Kurita K."/>
            <person name="Katagiri S."/>
            <person name="Kikuta A."/>
            <person name="Kobayashi H."/>
            <person name="Kobayashi N."/>
            <person name="Machita K."/>
            <person name="Maehara T."/>
            <person name="Masukawa M."/>
            <person name="Mizubayashi T."/>
            <person name="Mukai Y."/>
            <person name="Nagasaki H."/>
            <person name="Nagata Y."/>
            <person name="Naito S."/>
            <person name="Nakashima M."/>
            <person name="Nakama Y."/>
            <person name="Nakamichi Y."/>
            <person name="Nakamura M."/>
            <person name="Meguro A."/>
            <person name="Negishi M."/>
            <person name="Ohta I."/>
            <person name="Ohta T."/>
            <person name="Okamoto M."/>
            <person name="Ono N."/>
            <person name="Saji S."/>
            <person name="Sakaguchi M."/>
            <person name="Sakai K."/>
            <person name="Shibata M."/>
            <person name="Shimokawa T."/>
            <person name="Song J."/>
            <person name="Takazaki Y."/>
            <person name="Terasawa K."/>
            <person name="Tsugane M."/>
            <person name="Tsuji K."/>
            <person name="Ueda S."/>
            <person name="Waki K."/>
            <person name="Yamagata H."/>
            <person name="Yamamoto M."/>
            <person name="Yamamoto S."/>
            <person name="Yamane H."/>
            <person name="Yoshiki S."/>
            <person name="Yoshihara R."/>
            <person name="Yukawa K."/>
            <person name="Zhong H."/>
            <person name="Yano M."/>
            <person name="Yuan Q."/>
            <person name="Ouyang S."/>
            <person name="Liu J."/>
            <person name="Jones K.M."/>
            <person name="Gansberger K."/>
            <person name="Moffat K."/>
            <person name="Hill J."/>
            <person name="Bera J."/>
            <person name="Fadrosh D."/>
            <person name="Jin S."/>
            <person name="Johri S."/>
            <person name="Kim M."/>
            <person name="Overton L."/>
            <person name="Reardon M."/>
            <person name="Tsitrin T."/>
            <person name="Vuong H."/>
            <person name="Weaver B."/>
            <person name="Ciecko A."/>
            <person name="Tallon L."/>
            <person name="Jackson J."/>
            <person name="Pai G."/>
            <person name="Aken S.V."/>
            <person name="Utterback T."/>
            <person name="Reidmuller S."/>
            <person name="Feldblyum T."/>
            <person name="Hsiao J."/>
            <person name="Zismann V."/>
            <person name="Iobst S."/>
            <person name="de Vazeille A.R."/>
            <person name="Buell C.R."/>
            <person name="Ying K."/>
            <person name="Li Y."/>
            <person name="Lu T."/>
            <person name="Huang Y."/>
            <person name="Zhao Q."/>
            <person name="Feng Q."/>
            <person name="Zhang L."/>
            <person name="Zhu J."/>
            <person name="Weng Q."/>
            <person name="Mu J."/>
            <person name="Lu Y."/>
            <person name="Fan D."/>
            <person name="Liu Y."/>
            <person name="Guan J."/>
            <person name="Zhang Y."/>
            <person name="Yu S."/>
            <person name="Liu X."/>
            <person name="Zhang Y."/>
            <person name="Hong G."/>
            <person name="Han B."/>
            <person name="Choisne N."/>
            <person name="Demange N."/>
            <person name="Orjeda G."/>
            <person name="Samain S."/>
            <person name="Cattolico L."/>
            <person name="Pelletier E."/>
            <person name="Couloux A."/>
            <person name="Segurens B."/>
            <person name="Wincker P."/>
            <person name="D'Hont A."/>
            <person name="Scarpelli C."/>
            <person name="Weissenbach J."/>
            <person name="Salanoubat M."/>
            <person name="Quetier F."/>
            <person name="Yu Y."/>
            <person name="Kim H.R."/>
            <person name="Rambo T."/>
            <person name="Currie J."/>
            <person name="Collura K."/>
            <person name="Luo M."/>
            <person name="Yang T."/>
            <person name="Ammiraju J.S.S."/>
            <person name="Engler F."/>
            <person name="Soderlund C."/>
            <person name="Wing R.A."/>
            <person name="Palmer L.E."/>
            <person name="de la Bastide M."/>
            <person name="Spiegel L."/>
            <person name="Nascimento L."/>
            <person name="Zutavern T."/>
            <person name="O'Shaughnessy A."/>
            <person name="Dike S."/>
            <person name="Dedhia N."/>
            <person name="Preston R."/>
            <person name="Balija V."/>
            <person name="McCombie W.R."/>
            <person name="Chow T."/>
            <person name="Chen H."/>
            <person name="Chung M."/>
            <person name="Chen C."/>
            <person name="Shaw J."/>
            <person name="Wu H."/>
            <person name="Hsiao K."/>
            <person name="Chao Y."/>
            <person name="Chu M."/>
            <person name="Cheng C."/>
            <person name="Hour A."/>
            <person name="Lee P."/>
            <person name="Lin S."/>
            <person name="Lin Y."/>
            <person name="Liou J."/>
            <person name="Liu S."/>
            <person name="Hsing Y."/>
            <person name="Raghuvanshi S."/>
            <person name="Mohanty A."/>
            <person name="Bharti A.K."/>
            <person name="Gaur A."/>
            <person name="Gupta V."/>
            <person name="Kumar D."/>
            <person name="Ravi V."/>
            <person name="Vij S."/>
            <person name="Kapur A."/>
            <person name="Khurana P."/>
            <person name="Khurana P."/>
            <person name="Khurana J.P."/>
            <person name="Tyagi A.K."/>
            <person name="Gaikwad K."/>
            <person name="Singh A."/>
            <person name="Dalal V."/>
            <person name="Srivastava S."/>
            <person name="Dixit A."/>
            <person name="Pal A.K."/>
            <person name="Ghazi I.A."/>
            <person name="Yadav M."/>
            <person name="Pandit A."/>
            <person name="Bhargava A."/>
            <person name="Sureshbabu K."/>
            <person name="Batra K."/>
            <person name="Sharma T.R."/>
            <person name="Mohapatra T."/>
            <person name="Singh N.K."/>
            <person name="Messing J."/>
            <person name="Nelson A.B."/>
            <person name="Fuks G."/>
            <person name="Kavchok S."/>
            <person name="Keizer G."/>
            <person name="Linton E."/>
            <person name="Llaca V."/>
            <person name="Song R."/>
            <person name="Tanyolac B."/>
            <person name="Young S."/>
            <person name="Ho-Il K."/>
            <person name="Hahn J.H."/>
            <person name="Sangsakoo G."/>
            <person name="Vanavichit A."/>
            <person name="de Mattos Luiz.A.T."/>
            <person name="Zimmer P.D."/>
            <person name="Malone G."/>
            <person name="Dellagostin O."/>
            <person name="de Oliveira A.C."/>
            <person name="Bevan M."/>
            <person name="Bancroft I."/>
            <person name="Minx P."/>
            <person name="Cordum H."/>
            <person name="Wilson R."/>
            <person name="Cheng Z."/>
            <person name="Jin W."/>
            <person name="Jiang J."/>
            <person name="Leong S.A."/>
            <person name="Iwama H."/>
            <person name="Gojobori T."/>
            <person name="Itoh T."/>
            <person name="Niimura Y."/>
            <person name="Fujii Y."/>
            <person name="Habara T."/>
            <person name="Sakai H."/>
            <person name="Sato Y."/>
            <person name="Wilson G."/>
            <person name="Kumar K."/>
            <person name="McCouch S."/>
            <person name="Juretic N."/>
            <person name="Hoen D."/>
            <person name="Wright S."/>
            <person name="Bruskiewich R."/>
            <person name="Bureau T."/>
            <person name="Miyao A."/>
            <person name="Hirochika H."/>
            <person name="Nishikawa T."/>
            <person name="Kadowaki K."/>
            <person name="Sugiura M."/>
            <person name="Burr B."/>
            <person name="Sasaki T."/>
        </authorList>
    </citation>
    <scope>NUCLEOTIDE SEQUENCE [LARGE SCALE GENOMIC DNA]</scope>
    <source>
        <strain evidence="2">cv. Nipponbare</strain>
    </source>
</reference>
<sequence>MLELQGIVRSMDGHVDQSSGSARSTTSSVCALLQSHRCRFTTGYRNSLFWGTRVAGAVVQRDGTSLSGAVPPPTWRGDAEVALGGGGGGARVAGAPLQKFFIFLLFF</sequence>
<accession>Q6ZKV6</accession>
<proteinExistence type="predicted"/>
<dbReference type="Proteomes" id="UP000000763">
    <property type="component" value="Chromosome 8"/>
</dbReference>
<evidence type="ECO:0000313" key="1">
    <source>
        <dbReference type="EMBL" id="BAD05192.1"/>
    </source>
</evidence>
<dbReference type="AlphaFoldDB" id="Q6ZKV6"/>
<dbReference type="EMBL" id="AP003859">
    <property type="protein sequence ID" value="BAD05192.1"/>
    <property type="molecule type" value="Genomic_DNA"/>
</dbReference>
<organism evidence="1 2">
    <name type="scientific">Oryza sativa subsp. japonica</name>
    <name type="common">Rice</name>
    <dbReference type="NCBI Taxonomy" id="39947"/>
    <lineage>
        <taxon>Eukaryota</taxon>
        <taxon>Viridiplantae</taxon>
        <taxon>Streptophyta</taxon>
        <taxon>Embryophyta</taxon>
        <taxon>Tracheophyta</taxon>
        <taxon>Spermatophyta</taxon>
        <taxon>Magnoliopsida</taxon>
        <taxon>Liliopsida</taxon>
        <taxon>Poales</taxon>
        <taxon>Poaceae</taxon>
        <taxon>BOP clade</taxon>
        <taxon>Oryzoideae</taxon>
        <taxon>Oryzeae</taxon>
        <taxon>Oryzinae</taxon>
        <taxon>Oryza</taxon>
        <taxon>Oryza sativa</taxon>
    </lineage>
</organism>
<gene>
    <name evidence="1" type="primary">OJ1033_B09.19</name>
</gene>
<name>Q6ZKV6_ORYSJ</name>
<evidence type="ECO:0000313" key="2">
    <source>
        <dbReference type="Proteomes" id="UP000000763"/>
    </source>
</evidence>
<protein>
    <submittedName>
        <fullName evidence="1">Uncharacterized protein</fullName>
    </submittedName>
</protein>
<reference evidence="2" key="2">
    <citation type="journal article" date="2008" name="Nucleic Acids Res.">
        <title>The rice annotation project database (RAP-DB): 2008 update.</title>
        <authorList>
            <consortium name="The rice annotation project (RAP)"/>
        </authorList>
    </citation>
    <scope>GENOME REANNOTATION</scope>
    <source>
        <strain evidence="2">cv. Nipponbare</strain>
    </source>
</reference>